<keyword evidence="6" id="KW-1185">Reference proteome</keyword>
<evidence type="ECO:0000259" key="3">
    <source>
        <dbReference type="Pfam" id="PF00501"/>
    </source>
</evidence>
<evidence type="ECO:0000313" key="5">
    <source>
        <dbReference type="EMBL" id="MCY6371924.1"/>
    </source>
</evidence>
<accession>A0ABT4CVE5</accession>
<dbReference type="RefSeq" id="WP_268050823.1">
    <property type="nucleotide sequence ID" value="NZ_JAPQES010000005.1"/>
</dbReference>
<dbReference type="InterPro" id="IPR000873">
    <property type="entry name" value="AMP-dep_synth/lig_dom"/>
</dbReference>
<comment type="similarity">
    <text evidence="1">Belongs to the ATP-dependent AMP-binding enzyme family.</text>
</comment>
<dbReference type="EMBL" id="JAPQES010000005">
    <property type="protein sequence ID" value="MCY6371924.1"/>
    <property type="molecule type" value="Genomic_DNA"/>
</dbReference>
<feature type="domain" description="AMP-binding enzyme C-terminal" evidence="4">
    <location>
        <begin position="411"/>
        <end position="487"/>
    </location>
</feature>
<dbReference type="Gene3D" id="3.40.50.12780">
    <property type="entry name" value="N-terminal domain of ligase-like"/>
    <property type="match status" value="1"/>
</dbReference>
<dbReference type="InterPro" id="IPR020845">
    <property type="entry name" value="AMP-binding_CS"/>
</dbReference>
<dbReference type="PROSITE" id="PS00455">
    <property type="entry name" value="AMP_BINDING"/>
    <property type="match status" value="1"/>
</dbReference>
<organism evidence="5 6">
    <name type="scientific">Clostridium ganghwense</name>
    <dbReference type="NCBI Taxonomy" id="312089"/>
    <lineage>
        <taxon>Bacteria</taxon>
        <taxon>Bacillati</taxon>
        <taxon>Bacillota</taxon>
        <taxon>Clostridia</taxon>
        <taxon>Eubacteriales</taxon>
        <taxon>Clostridiaceae</taxon>
        <taxon>Clostridium</taxon>
    </lineage>
</organism>
<gene>
    <name evidence="5" type="ORF">OXH55_14855</name>
</gene>
<comment type="caution">
    <text evidence="5">The sequence shown here is derived from an EMBL/GenBank/DDBJ whole genome shotgun (WGS) entry which is preliminary data.</text>
</comment>
<dbReference type="Pfam" id="PF00501">
    <property type="entry name" value="AMP-binding"/>
    <property type="match status" value="1"/>
</dbReference>
<dbReference type="InterPro" id="IPR045851">
    <property type="entry name" value="AMP-bd_C_sf"/>
</dbReference>
<dbReference type="Pfam" id="PF13193">
    <property type="entry name" value="AMP-binding_C"/>
    <property type="match status" value="1"/>
</dbReference>
<feature type="domain" description="AMP-dependent synthetase/ligase" evidence="3">
    <location>
        <begin position="15"/>
        <end position="361"/>
    </location>
</feature>
<dbReference type="InterPro" id="IPR025110">
    <property type="entry name" value="AMP-bd_C"/>
</dbReference>
<keyword evidence="2" id="KW-0436">Ligase</keyword>
<dbReference type="PANTHER" id="PTHR43201:SF5">
    <property type="entry name" value="MEDIUM-CHAIN ACYL-COA LIGASE ACSF2, MITOCHONDRIAL"/>
    <property type="match status" value="1"/>
</dbReference>
<evidence type="ECO:0000256" key="1">
    <source>
        <dbReference type="ARBA" id="ARBA00006432"/>
    </source>
</evidence>
<sequence>MIFTDYVFEFSSKLEKTAVIDKREISYKEVYNDIKNIASILKYKKFSKKDSVLLVSENSCFSIQCYFGIMKNGSVCIPVNPSVSSEEIKYIADILNIKLVFAQKKYKKKIEEVLSKEVEIYTENEVYDFISSCDNNCYDNEVKAESISGNDTAVMIFTSGSTSKPKGVMLTHNNLIHNTDSIIKYLSLTEEDRVEVVLPFYYCYGTSLLHTHFRVGGSLVLNNRFMFPQTVIEDINKYKCTSFAGVPSTYQILLRMTNMKDTKFPSLRYITQAGGKLANTFIKDLKGILKSTDIYIMYGQTEATARLSYLPPHLIEEKIGSIGKGIPGTELKVLNKEGLPVKTGEIGEVVAKGKNIMKGYFNSKEETDAVLKNGYLYTGDLATVDKDEYIYIVSREKNIIKSGGNRTSPKEIEDVIVQIPQVVECAVIGVYDDILGEAVKAFVVLKDNNTNIDAKFIKSFCKERLASYKVPQHIEFLKGLPKNSSGKVLIQKLKEMEKNKSGK</sequence>
<name>A0ABT4CVE5_9CLOT</name>
<dbReference type="Proteomes" id="UP001079657">
    <property type="component" value="Unassembled WGS sequence"/>
</dbReference>
<dbReference type="SUPFAM" id="SSF56801">
    <property type="entry name" value="Acetyl-CoA synthetase-like"/>
    <property type="match status" value="1"/>
</dbReference>
<proteinExistence type="inferred from homology"/>
<evidence type="ECO:0000259" key="4">
    <source>
        <dbReference type="Pfam" id="PF13193"/>
    </source>
</evidence>
<reference evidence="5" key="1">
    <citation type="submission" date="2022-12" db="EMBL/GenBank/DDBJ databases">
        <authorList>
            <person name="Wang J."/>
        </authorList>
    </citation>
    <scope>NUCLEOTIDE SEQUENCE</scope>
    <source>
        <strain evidence="5">HY-42-06</strain>
    </source>
</reference>
<evidence type="ECO:0000256" key="2">
    <source>
        <dbReference type="ARBA" id="ARBA00022598"/>
    </source>
</evidence>
<dbReference type="InterPro" id="IPR042099">
    <property type="entry name" value="ANL_N_sf"/>
</dbReference>
<dbReference type="PANTHER" id="PTHR43201">
    <property type="entry name" value="ACYL-COA SYNTHETASE"/>
    <property type="match status" value="1"/>
</dbReference>
<dbReference type="Gene3D" id="3.30.300.30">
    <property type="match status" value="1"/>
</dbReference>
<evidence type="ECO:0000313" key="6">
    <source>
        <dbReference type="Proteomes" id="UP001079657"/>
    </source>
</evidence>
<protein>
    <submittedName>
        <fullName evidence="5">AMP-binding protein</fullName>
    </submittedName>
</protein>